<dbReference type="GO" id="GO:0005506">
    <property type="term" value="F:iron ion binding"/>
    <property type="evidence" value="ECO:0007669"/>
    <property type="project" value="InterPro"/>
</dbReference>
<evidence type="ECO:0000256" key="12">
    <source>
        <dbReference type="ARBA" id="ARBA00023136"/>
    </source>
</evidence>
<keyword evidence="9" id="KW-0560">Oxidoreductase</keyword>
<dbReference type="Gene3D" id="1.10.630.10">
    <property type="entry name" value="Cytochrome P450"/>
    <property type="match status" value="1"/>
</dbReference>
<evidence type="ECO:0000256" key="1">
    <source>
        <dbReference type="ARBA" id="ARBA00001971"/>
    </source>
</evidence>
<dbReference type="Pfam" id="PF00067">
    <property type="entry name" value="p450"/>
    <property type="match status" value="1"/>
</dbReference>
<dbReference type="InterPro" id="IPR036396">
    <property type="entry name" value="Cyt_P450_sf"/>
</dbReference>
<comment type="cofactor">
    <cofactor evidence="1 14">
        <name>heme</name>
        <dbReference type="ChEBI" id="CHEBI:30413"/>
    </cofactor>
</comment>
<keyword evidence="12" id="KW-0472">Membrane</keyword>
<dbReference type="GO" id="GO:0016705">
    <property type="term" value="F:oxidoreductase activity, acting on paired donors, with incorporation or reduction of molecular oxygen"/>
    <property type="evidence" value="ECO:0007669"/>
    <property type="project" value="InterPro"/>
</dbReference>
<dbReference type="InterPro" id="IPR050364">
    <property type="entry name" value="Cytochrome_P450_fung"/>
</dbReference>
<keyword evidence="7 14" id="KW-0479">Metal-binding</keyword>
<dbReference type="SUPFAM" id="SSF48264">
    <property type="entry name" value="Cytochrome P450"/>
    <property type="match status" value="1"/>
</dbReference>
<evidence type="ECO:0000256" key="10">
    <source>
        <dbReference type="ARBA" id="ARBA00023004"/>
    </source>
</evidence>
<comment type="pathway">
    <text evidence="3">Secondary metabolite biosynthesis.</text>
</comment>
<comment type="caution">
    <text evidence="15">The sequence shown here is derived from an EMBL/GenBank/DDBJ whole genome shotgun (WGS) entry which is preliminary data.</text>
</comment>
<evidence type="ECO:0000256" key="13">
    <source>
        <dbReference type="ARBA" id="ARBA00023180"/>
    </source>
</evidence>
<evidence type="ECO:0000256" key="4">
    <source>
        <dbReference type="ARBA" id="ARBA00010617"/>
    </source>
</evidence>
<evidence type="ECO:0000256" key="14">
    <source>
        <dbReference type="PIRSR" id="PIRSR602401-1"/>
    </source>
</evidence>
<protein>
    <recommendedName>
        <fullName evidence="17">F-box domain-containing protein</fullName>
    </recommendedName>
</protein>
<feature type="binding site" description="axial binding residue" evidence="14">
    <location>
        <position position="106"/>
    </location>
    <ligand>
        <name>heme</name>
        <dbReference type="ChEBI" id="CHEBI:30413"/>
    </ligand>
    <ligandPart>
        <name>Fe</name>
        <dbReference type="ChEBI" id="CHEBI:18248"/>
    </ligandPart>
</feature>
<keyword evidence="10 14" id="KW-0408">Iron</keyword>
<evidence type="ECO:0008006" key="17">
    <source>
        <dbReference type="Google" id="ProtNLM"/>
    </source>
</evidence>
<evidence type="ECO:0000256" key="6">
    <source>
        <dbReference type="ARBA" id="ARBA00022692"/>
    </source>
</evidence>
<dbReference type="GO" id="GO:0020037">
    <property type="term" value="F:heme binding"/>
    <property type="evidence" value="ECO:0007669"/>
    <property type="project" value="InterPro"/>
</dbReference>
<evidence type="ECO:0000313" key="15">
    <source>
        <dbReference type="EMBL" id="KAK7023185.1"/>
    </source>
</evidence>
<name>A0AAW0BAL7_9AGAR</name>
<keyword evidence="16" id="KW-1185">Reference proteome</keyword>
<dbReference type="AlphaFoldDB" id="A0AAW0BAL7"/>
<keyword evidence="6" id="KW-0812">Transmembrane</keyword>
<dbReference type="PANTHER" id="PTHR46300">
    <property type="entry name" value="P450, PUTATIVE (EUROFUNG)-RELATED-RELATED"/>
    <property type="match status" value="1"/>
</dbReference>
<dbReference type="InterPro" id="IPR001128">
    <property type="entry name" value="Cyt_P450"/>
</dbReference>
<evidence type="ECO:0000256" key="7">
    <source>
        <dbReference type="ARBA" id="ARBA00022723"/>
    </source>
</evidence>
<dbReference type="EMBL" id="JAWWNJ010000036">
    <property type="protein sequence ID" value="KAK7023185.1"/>
    <property type="molecule type" value="Genomic_DNA"/>
</dbReference>
<evidence type="ECO:0000313" key="16">
    <source>
        <dbReference type="Proteomes" id="UP001362999"/>
    </source>
</evidence>
<organism evidence="15 16">
    <name type="scientific">Favolaschia claudopus</name>
    <dbReference type="NCBI Taxonomy" id="2862362"/>
    <lineage>
        <taxon>Eukaryota</taxon>
        <taxon>Fungi</taxon>
        <taxon>Dikarya</taxon>
        <taxon>Basidiomycota</taxon>
        <taxon>Agaricomycotina</taxon>
        <taxon>Agaricomycetes</taxon>
        <taxon>Agaricomycetidae</taxon>
        <taxon>Agaricales</taxon>
        <taxon>Marasmiineae</taxon>
        <taxon>Mycenaceae</taxon>
        <taxon>Favolaschia</taxon>
    </lineage>
</organism>
<dbReference type="PANTHER" id="PTHR46300:SF2">
    <property type="entry name" value="CYTOCHROME P450 MONOOXYGENASE ALNH-RELATED"/>
    <property type="match status" value="1"/>
</dbReference>
<evidence type="ECO:0000256" key="2">
    <source>
        <dbReference type="ARBA" id="ARBA00004167"/>
    </source>
</evidence>
<dbReference type="GO" id="GO:0016020">
    <property type="term" value="C:membrane"/>
    <property type="evidence" value="ECO:0007669"/>
    <property type="project" value="UniProtKB-SubCell"/>
</dbReference>
<dbReference type="PROSITE" id="PS00086">
    <property type="entry name" value="CYTOCHROME_P450"/>
    <property type="match status" value="1"/>
</dbReference>
<keyword evidence="11" id="KW-0503">Monooxygenase</keyword>
<evidence type="ECO:0000256" key="3">
    <source>
        <dbReference type="ARBA" id="ARBA00005179"/>
    </source>
</evidence>
<keyword evidence="13" id="KW-0325">Glycoprotein</keyword>
<accession>A0AAW0BAL7</accession>
<evidence type="ECO:0000256" key="8">
    <source>
        <dbReference type="ARBA" id="ARBA00022989"/>
    </source>
</evidence>
<keyword evidence="8" id="KW-1133">Transmembrane helix</keyword>
<comment type="subcellular location">
    <subcellularLocation>
        <location evidence="2">Membrane</location>
        <topology evidence="2">Single-pass membrane protein</topology>
    </subcellularLocation>
</comment>
<dbReference type="InterPro" id="IPR002401">
    <property type="entry name" value="Cyt_P450_E_grp-I"/>
</dbReference>
<reference evidence="15 16" key="1">
    <citation type="journal article" date="2024" name="J Genomics">
        <title>Draft genome sequencing and assembly of Favolaschia claudopus CIRM-BRFM 2984 isolated from oak limbs.</title>
        <authorList>
            <person name="Navarro D."/>
            <person name="Drula E."/>
            <person name="Chaduli D."/>
            <person name="Cazenave R."/>
            <person name="Ahrendt S."/>
            <person name="Wang J."/>
            <person name="Lipzen A."/>
            <person name="Daum C."/>
            <person name="Barry K."/>
            <person name="Grigoriev I.V."/>
            <person name="Favel A."/>
            <person name="Rosso M.N."/>
            <person name="Martin F."/>
        </authorList>
    </citation>
    <scope>NUCLEOTIDE SEQUENCE [LARGE SCALE GENOMIC DNA]</scope>
    <source>
        <strain evidence="15 16">CIRM-BRFM 2984</strain>
    </source>
</reference>
<keyword evidence="5 14" id="KW-0349">Heme</keyword>
<proteinExistence type="inferred from homology"/>
<dbReference type="InterPro" id="IPR017972">
    <property type="entry name" value="Cyt_P450_CS"/>
</dbReference>
<evidence type="ECO:0000256" key="9">
    <source>
        <dbReference type="ARBA" id="ARBA00023002"/>
    </source>
</evidence>
<dbReference type="PRINTS" id="PR00463">
    <property type="entry name" value="EP450I"/>
</dbReference>
<dbReference type="GO" id="GO:0004497">
    <property type="term" value="F:monooxygenase activity"/>
    <property type="evidence" value="ECO:0007669"/>
    <property type="project" value="UniProtKB-KW"/>
</dbReference>
<evidence type="ECO:0000256" key="5">
    <source>
        <dbReference type="ARBA" id="ARBA00022617"/>
    </source>
</evidence>
<dbReference type="Proteomes" id="UP001362999">
    <property type="component" value="Unassembled WGS sequence"/>
</dbReference>
<gene>
    <name evidence="15" type="ORF">R3P38DRAFT_3270715</name>
</gene>
<evidence type="ECO:0000256" key="11">
    <source>
        <dbReference type="ARBA" id="ARBA00023033"/>
    </source>
</evidence>
<sequence length="869" mass="98176">MPTLEDLEEMPYIRAMILENHRFRPVAPMLIPHCALNDEEYKGFLIPRGCTIFINIWGIFHDPELYDDPENFIPERYLLSENGTKPGADGSDLRPNLPFGAGRRLCPGIHLAQNSIKINAMNLVWAFNFTTDNDAQGNPIVLDTFDYQKGLLTAPRPFKCKITPRSAEKADLIKQEYLEAADIFSKFEFGLMSCSESCHPVPMLPDEILSEILSPALKVPDDLFSDTSDVSPFATYAPSTSAYLLVCKDWLRVATPLLYSVVVLRSKAQANALEKVFRKNPEFGRFVRKLRVEGGYGSAMHTILQATPNVTHLFLSLAIWSSDTTTGLCKGLPLIQPKHVITVDPSDKPHKNRPLDQLTKVLFSCIRTEWKSMETFGFPYGNDVELFNPREVQAEALARVLAQSSTLHTVTTAKTLDCVPQFIHTLCDSSTLKTIQFTQPLRSYHVARVNSNPKLRSLVHYAETEKASINNCTAPPDFAPEILSSLNPSFVPLKSASNATRNLIWRNVIFFAMYVAELRDRAFSRKPTDSHPSRLPILQVSKYFHQLGLPYLYDSLNLTYISIPQIAKKLRECPGLGSNIRVVFTSTDVPDHTMHTILSHARNLQLLRSRYLGESACVMSVDNLSNLADTAGSSLRELHLILRDVPLSSGLFAKLTALRTLELRYAISISTRASLLALTPTTTMTTTVMESLHTLRFYGMRSFVVQSFIPMRLDALHTVAMPDFMEDTSMFFQFLEAHGSHLLHIVLPYNLDQDARALDFCPNLQVLEFHRSIQRSQISLDTPHPCLYKIIARELIADDKNDFDLDNEMLPALREIHLIRFQWPATEREINKSQNVVIAESLLQLGIKVMDSSKRHWIPRMKSSRARKG</sequence>
<comment type="similarity">
    <text evidence="4">Belongs to the cytochrome P450 family.</text>
</comment>